<gene>
    <name evidence="1" type="ORF">SAMN05444285_11813</name>
</gene>
<evidence type="ECO:0000313" key="2">
    <source>
        <dbReference type="Proteomes" id="UP000181981"/>
    </source>
</evidence>
<accession>A0A1I0FU92</accession>
<proteinExistence type="predicted"/>
<sequence>MLKKFKSGKIEHSCSLFGLSNIISNNVLSCCSSVFSVGIFSWLLRVFSLMAVLPEAFVFFPEDREAAPKYSPIVPFGGVFRLWRYK</sequence>
<dbReference type="AlphaFoldDB" id="A0A1I0FU92"/>
<evidence type="ECO:0000313" key="1">
    <source>
        <dbReference type="EMBL" id="SET62089.1"/>
    </source>
</evidence>
<reference evidence="1 2" key="1">
    <citation type="submission" date="2016-10" db="EMBL/GenBank/DDBJ databases">
        <authorList>
            <person name="de Groot N.N."/>
        </authorList>
    </citation>
    <scope>NUCLEOTIDE SEQUENCE [LARGE SCALE GENOMIC DNA]</scope>
    <source>
        <strain evidence="1 2">DSM 25947</strain>
    </source>
</reference>
<name>A0A1I0FU92_9BACT</name>
<dbReference type="EMBL" id="FOHT01000018">
    <property type="protein sequence ID" value="SET62089.1"/>
    <property type="molecule type" value="Genomic_DNA"/>
</dbReference>
<organism evidence="1 2">
    <name type="scientific">Draconibacterium orientale</name>
    <dbReference type="NCBI Taxonomy" id="1168034"/>
    <lineage>
        <taxon>Bacteria</taxon>
        <taxon>Pseudomonadati</taxon>
        <taxon>Bacteroidota</taxon>
        <taxon>Bacteroidia</taxon>
        <taxon>Marinilabiliales</taxon>
        <taxon>Prolixibacteraceae</taxon>
        <taxon>Draconibacterium</taxon>
    </lineage>
</organism>
<dbReference type="Proteomes" id="UP000181981">
    <property type="component" value="Unassembled WGS sequence"/>
</dbReference>
<protein>
    <submittedName>
        <fullName evidence="1">Uncharacterized protein</fullName>
    </submittedName>
</protein>